<dbReference type="EMBL" id="JBBPFD010000228">
    <property type="protein sequence ID" value="KAK7879619.1"/>
    <property type="molecule type" value="Genomic_DNA"/>
</dbReference>
<feature type="region of interest" description="Disordered" evidence="1">
    <location>
        <begin position="82"/>
        <end position="104"/>
    </location>
</feature>
<dbReference type="AlphaFoldDB" id="A0AAW0MR94"/>
<gene>
    <name evidence="2" type="ORF">WMY93_033675</name>
</gene>
<name>A0AAW0MR94_9GOBI</name>
<comment type="caution">
    <text evidence="2">The sequence shown here is derived from an EMBL/GenBank/DDBJ whole genome shotgun (WGS) entry which is preliminary data.</text>
</comment>
<keyword evidence="3" id="KW-1185">Reference proteome</keyword>
<protein>
    <submittedName>
        <fullName evidence="2">Uncharacterized protein</fullName>
    </submittedName>
</protein>
<proteinExistence type="predicted"/>
<organism evidence="2 3">
    <name type="scientific">Mugilogobius chulae</name>
    <name type="common">yellowstripe goby</name>
    <dbReference type="NCBI Taxonomy" id="88201"/>
    <lineage>
        <taxon>Eukaryota</taxon>
        <taxon>Metazoa</taxon>
        <taxon>Chordata</taxon>
        <taxon>Craniata</taxon>
        <taxon>Vertebrata</taxon>
        <taxon>Euteleostomi</taxon>
        <taxon>Actinopterygii</taxon>
        <taxon>Neopterygii</taxon>
        <taxon>Teleostei</taxon>
        <taxon>Neoteleostei</taxon>
        <taxon>Acanthomorphata</taxon>
        <taxon>Gobiaria</taxon>
        <taxon>Gobiiformes</taxon>
        <taxon>Gobioidei</taxon>
        <taxon>Gobiidae</taxon>
        <taxon>Gobionellinae</taxon>
        <taxon>Mugilogobius</taxon>
    </lineage>
</organism>
<accession>A0AAW0MR94</accession>
<reference evidence="3" key="1">
    <citation type="submission" date="2024-04" db="EMBL/GenBank/DDBJ databases">
        <title>Salinicola lusitanus LLJ914,a marine bacterium isolated from the Okinawa Trough.</title>
        <authorList>
            <person name="Li J."/>
        </authorList>
    </citation>
    <scope>NUCLEOTIDE SEQUENCE [LARGE SCALE GENOMIC DNA]</scope>
</reference>
<feature type="non-terminal residue" evidence="2">
    <location>
        <position position="1"/>
    </location>
</feature>
<evidence type="ECO:0000313" key="2">
    <source>
        <dbReference type="EMBL" id="KAK7879619.1"/>
    </source>
</evidence>
<evidence type="ECO:0000256" key="1">
    <source>
        <dbReference type="SAM" id="MobiDB-lite"/>
    </source>
</evidence>
<sequence length="104" mass="11893">SVINQLMRNSIKRPGQVNQDHGQLLTALFPLLDQSAQRCNIFSCTWNRDTSSLSGMYLAGFFRSLRHDIGKVSNKTLGDLSQTHDIQHNMKSQHKAQHTSWKDR</sequence>
<evidence type="ECO:0000313" key="3">
    <source>
        <dbReference type="Proteomes" id="UP001460270"/>
    </source>
</evidence>
<dbReference type="Proteomes" id="UP001460270">
    <property type="component" value="Unassembled WGS sequence"/>
</dbReference>